<dbReference type="SUPFAM" id="SSF51338">
    <property type="entry name" value="Composite domain of metallo-dependent hydrolases"/>
    <property type="match status" value="1"/>
</dbReference>
<evidence type="ECO:0000313" key="2">
    <source>
        <dbReference type="EMBL" id="MET7030589.1"/>
    </source>
</evidence>
<dbReference type="InterPro" id="IPR011059">
    <property type="entry name" value="Metal-dep_hydrolase_composite"/>
</dbReference>
<dbReference type="Gene3D" id="3.10.310.70">
    <property type="match status" value="1"/>
</dbReference>
<dbReference type="Pfam" id="PF07969">
    <property type="entry name" value="Amidohydro_3"/>
    <property type="match status" value="1"/>
</dbReference>
<dbReference type="CDD" id="cd01300">
    <property type="entry name" value="YtcJ_like"/>
    <property type="match status" value="1"/>
</dbReference>
<comment type="caution">
    <text evidence="2">The sequence shown here is derived from an EMBL/GenBank/DDBJ whole genome shotgun (WGS) entry which is preliminary data.</text>
</comment>
<dbReference type="SUPFAM" id="SSF51556">
    <property type="entry name" value="Metallo-dependent hydrolases"/>
    <property type="match status" value="1"/>
</dbReference>
<dbReference type="PANTHER" id="PTHR22642">
    <property type="entry name" value="IMIDAZOLONEPROPIONASE"/>
    <property type="match status" value="1"/>
</dbReference>
<evidence type="ECO:0000313" key="3">
    <source>
        <dbReference type="Proteomes" id="UP001549773"/>
    </source>
</evidence>
<name>A0ABV2TZ82_9FLAO</name>
<dbReference type="InterPro" id="IPR013108">
    <property type="entry name" value="Amidohydro_3"/>
</dbReference>
<reference evidence="2 3" key="1">
    <citation type="submission" date="2024-07" db="EMBL/GenBank/DDBJ databases">
        <title>The genome sequence of type strain Sediminicola luteus GDMCC 1.2596T.</title>
        <authorList>
            <person name="Liu Y."/>
        </authorList>
    </citation>
    <scope>NUCLEOTIDE SEQUENCE [LARGE SCALE GENOMIC DNA]</scope>
    <source>
        <strain evidence="2 3">GDMCC 1.2596</strain>
    </source>
</reference>
<sequence>MEHIQAEAMAIRRDSILAIGSNDDIRKYKGEHTEVKNMAGKFVSPGFIDAHVHLMMGGNALLSVELRDAATREEFIKRIADYAKTLEPGSWILEGNWDHTLWGGELPTKEWIDQFTSKNPVVLYRLDGHMALANSLALEIAGINEDTPDIEGGEIVRDEKGFPTGILKDNAMSGLLNKIPPMTVPQKEKALKAAMAYLVSNGVTSVHDVDSIGTYPIAKKLLDSNELVIRMYTLNPLNNWDTRNTTFKTSDKWLRTGGLKGFMDGSLGSHTAVFVDDYSDKPSVKGFFINDKEDLYQWILKADNADFQVAVHAIGDNANHTLLNIFEKVIENNGPKNRRFRVEHAQHLLKEDIERFSKLGIVVSVQPYHAIDDGRWAEQAIGPDRIKTTYAFKSLLDANVTLAFGSDWPVAPASPLHGIYAAVTRRTLDGVNPNGWVPSEKIAVEQALLAYTRDAAYSSFDENRKGTLEIGKLADFVVLDGDLRNIDPVDIPEIKVLQTYVGGKLVYTRN</sequence>
<proteinExistence type="predicted"/>
<gene>
    <name evidence="2" type="ORF">ABXZ32_14365</name>
</gene>
<dbReference type="PANTHER" id="PTHR22642:SF2">
    <property type="entry name" value="PROTEIN LONG AFTER FAR-RED 3"/>
    <property type="match status" value="1"/>
</dbReference>
<dbReference type="Proteomes" id="UP001549773">
    <property type="component" value="Unassembled WGS sequence"/>
</dbReference>
<dbReference type="Gene3D" id="2.30.40.10">
    <property type="entry name" value="Urease, subunit C, domain 1"/>
    <property type="match status" value="1"/>
</dbReference>
<accession>A0ABV2TZ82</accession>
<dbReference type="RefSeq" id="WP_354619383.1">
    <property type="nucleotide sequence ID" value="NZ_JBEWYP010000010.1"/>
</dbReference>
<feature type="domain" description="Amidohydrolase 3" evidence="1">
    <location>
        <begin position="37"/>
        <end position="507"/>
    </location>
</feature>
<keyword evidence="3" id="KW-1185">Reference proteome</keyword>
<dbReference type="InterPro" id="IPR033932">
    <property type="entry name" value="YtcJ-like"/>
</dbReference>
<dbReference type="InterPro" id="IPR032466">
    <property type="entry name" value="Metal_Hydrolase"/>
</dbReference>
<protein>
    <submittedName>
        <fullName evidence="2">Amidohydrolase family protein</fullName>
    </submittedName>
</protein>
<evidence type="ECO:0000259" key="1">
    <source>
        <dbReference type="Pfam" id="PF07969"/>
    </source>
</evidence>
<dbReference type="EMBL" id="JBEWYP010000010">
    <property type="protein sequence ID" value="MET7030589.1"/>
    <property type="molecule type" value="Genomic_DNA"/>
</dbReference>
<dbReference type="Gene3D" id="3.20.20.140">
    <property type="entry name" value="Metal-dependent hydrolases"/>
    <property type="match status" value="1"/>
</dbReference>
<organism evidence="2 3">
    <name type="scientific">Sediminicola luteus</name>
    <dbReference type="NCBI Taxonomy" id="319238"/>
    <lineage>
        <taxon>Bacteria</taxon>
        <taxon>Pseudomonadati</taxon>
        <taxon>Bacteroidota</taxon>
        <taxon>Flavobacteriia</taxon>
        <taxon>Flavobacteriales</taxon>
        <taxon>Flavobacteriaceae</taxon>
        <taxon>Sediminicola</taxon>
    </lineage>
</organism>